<evidence type="ECO:0000256" key="8">
    <source>
        <dbReference type="ARBA" id="ARBA00022753"/>
    </source>
</evidence>
<evidence type="ECO:0000313" key="16">
    <source>
        <dbReference type="Proteomes" id="UP000193560"/>
    </source>
</evidence>
<evidence type="ECO:0000256" key="9">
    <source>
        <dbReference type="ARBA" id="ARBA00022927"/>
    </source>
</evidence>
<dbReference type="InterPro" id="IPR036028">
    <property type="entry name" value="SH3-like_dom_sf"/>
</dbReference>
<dbReference type="AlphaFoldDB" id="A0A1X2J040"/>
<evidence type="ECO:0000313" key="15">
    <source>
        <dbReference type="EMBL" id="ORZ25178.1"/>
    </source>
</evidence>
<feature type="domain" description="SH3" evidence="13">
    <location>
        <begin position="229"/>
        <end position="288"/>
    </location>
</feature>
<comment type="similarity">
    <text evidence="3">Belongs to the STAM family.</text>
</comment>
<comment type="caution">
    <text evidence="15">The sequence shown here is derived from an EMBL/GenBank/DDBJ whole genome shotgun (WGS) entry which is preliminary data.</text>
</comment>
<evidence type="ECO:0000256" key="5">
    <source>
        <dbReference type="ARBA" id="ARBA00018978"/>
    </source>
</evidence>
<proteinExistence type="inferred from homology"/>
<dbReference type="OrthoDB" id="10255964at2759"/>
<dbReference type="CDD" id="cd16978">
    <property type="entry name" value="VHS_HSE1"/>
    <property type="match status" value="1"/>
</dbReference>
<evidence type="ECO:0000256" key="10">
    <source>
        <dbReference type="ARBA" id="ARBA00023136"/>
    </source>
</evidence>
<gene>
    <name evidence="15" type="ORF">BCR42DRAFT_399573</name>
</gene>
<sequence>MFSKPNPFDELVTTATDENLTSENWDSILIVCERVSKSPPDGARDCIAAVQKRLGHRSANVQLYALALTDALVKNCDATVHREISSRSFTNTLSKLVHEKSTHEQVRIRSLELIQTCSFEFRADSTLGLMNDVYHSLRAEGIQFPNPQKPKKEFTQTELDKQKEEEEFQLALALSLSETENRSSYKASSSASSNAAVASVPISTSTTTAAASANTTNSSTAPANAPEEPKVSRVRALYDFQPTEQGELGFQKGDIVRVIESVYRDWWKGELRGKTGIFPVNYVEKIMDPTPADLMKEAQMEAEVMGEIRNVERLLDILGNVDPRKDAFSENDELQNLYNGSLAIRPKLVRLIEKYSLKKDELVVLNEKFLQARTMYDHMLNDSIAKYSTPGLPNGAAYGTPSYDQRQAQLNQPQQQVQQNYGYTNQTYQQQQGSPVSAQLQQQQYGFQQQQPSMPSPQQQQQQQPQQQNVYGGYPQESAIPPQQAPVSYDANAQTPNYPNYSAQPSYTVNNPTVSTPISSNATPGYPPSGTDAYNNSAQAQPAQQGGVFNGYNGQDQTQQAPYNGNVAQQPMYTQGTPQQTHQTSYAPPATPAAAPGGPSGQVYNPPQQTYVQNY</sequence>
<comment type="subcellular location">
    <subcellularLocation>
        <location evidence="2">Endosome membrane</location>
        <topology evidence="2">Peripheral membrane protein</topology>
        <orientation evidence="2">Cytoplasmic side</orientation>
    </subcellularLocation>
</comment>
<dbReference type="PROSITE" id="PS50002">
    <property type="entry name" value="SH3"/>
    <property type="match status" value="1"/>
</dbReference>
<dbReference type="InterPro" id="IPR050670">
    <property type="entry name" value="STAM"/>
</dbReference>
<evidence type="ECO:0000256" key="7">
    <source>
        <dbReference type="ARBA" id="ARBA00022448"/>
    </source>
</evidence>
<dbReference type="PROSITE" id="PS50179">
    <property type="entry name" value="VHS"/>
    <property type="match status" value="1"/>
</dbReference>
<evidence type="ECO:0000256" key="3">
    <source>
        <dbReference type="ARBA" id="ARBA00009666"/>
    </source>
</evidence>
<dbReference type="CDD" id="cd11805">
    <property type="entry name" value="SH3_GRB2_like_C"/>
    <property type="match status" value="1"/>
</dbReference>
<feature type="compositionally biased region" description="Polar residues" evidence="12">
    <location>
        <begin position="491"/>
        <end position="523"/>
    </location>
</feature>
<dbReference type="PANTHER" id="PTHR45929:SF3">
    <property type="entry name" value="JAK PATHWAY SIGNAL TRANSDUCTION ADAPTOR MOLECULE"/>
    <property type="match status" value="1"/>
</dbReference>
<dbReference type="GO" id="GO:0035091">
    <property type="term" value="F:phosphatidylinositol binding"/>
    <property type="evidence" value="ECO:0007669"/>
    <property type="project" value="InterPro"/>
</dbReference>
<dbReference type="PRINTS" id="PR00452">
    <property type="entry name" value="SH3DOMAIN"/>
</dbReference>
<evidence type="ECO:0000256" key="4">
    <source>
        <dbReference type="ARBA" id="ARBA00017923"/>
    </source>
</evidence>
<dbReference type="PRINTS" id="PR00499">
    <property type="entry name" value="P67PHOX"/>
</dbReference>
<dbReference type="InterPro" id="IPR003903">
    <property type="entry name" value="UIM_dom"/>
</dbReference>
<dbReference type="Gene3D" id="1.20.5.1940">
    <property type="match status" value="1"/>
</dbReference>
<feature type="compositionally biased region" description="Polar residues" evidence="12">
    <location>
        <begin position="552"/>
        <end position="586"/>
    </location>
</feature>
<feature type="region of interest" description="Disordered" evidence="12">
    <location>
        <begin position="210"/>
        <end position="230"/>
    </location>
</feature>
<protein>
    <recommendedName>
        <fullName evidence="4">Class E vacuolar protein-sorting machinery protein HSE1</fullName>
    </recommendedName>
    <alternativeName>
        <fullName evidence="5">Class E vacuolar protein-sorting machinery protein hse1</fullName>
    </alternativeName>
</protein>
<evidence type="ECO:0000256" key="11">
    <source>
        <dbReference type="PROSITE-ProRule" id="PRU00192"/>
    </source>
</evidence>
<keyword evidence="10" id="KW-0472">Membrane</keyword>
<dbReference type="InterPro" id="IPR002014">
    <property type="entry name" value="VHS_dom"/>
</dbReference>
<dbReference type="Pfam" id="PF00790">
    <property type="entry name" value="VHS"/>
    <property type="match status" value="1"/>
</dbReference>
<dbReference type="InterPro" id="IPR004152">
    <property type="entry name" value="GAT_dom"/>
</dbReference>
<accession>A0A1X2J040</accession>
<dbReference type="SUPFAM" id="SSF50044">
    <property type="entry name" value="SH3-domain"/>
    <property type="match status" value="1"/>
</dbReference>
<evidence type="ECO:0000256" key="2">
    <source>
        <dbReference type="ARBA" id="ARBA00004125"/>
    </source>
</evidence>
<feature type="domain" description="VHS" evidence="14">
    <location>
        <begin position="15"/>
        <end position="145"/>
    </location>
</feature>
<name>A0A1X2J040_9FUNG</name>
<dbReference type="InterPro" id="IPR008942">
    <property type="entry name" value="ENTH_VHS"/>
</dbReference>
<evidence type="ECO:0000259" key="13">
    <source>
        <dbReference type="PROSITE" id="PS50002"/>
    </source>
</evidence>
<dbReference type="SMART" id="SM00326">
    <property type="entry name" value="SH3"/>
    <property type="match status" value="1"/>
</dbReference>
<comment type="function">
    <text evidence="1">Component of the ESCRT-0 complex which is the sorting receptor for ubiquitinated cargo proteins at the multivesicular body (MVB).</text>
</comment>
<feature type="compositionally biased region" description="Low complexity" evidence="12">
    <location>
        <begin position="439"/>
        <end position="468"/>
    </location>
</feature>
<evidence type="ECO:0000256" key="12">
    <source>
        <dbReference type="SAM" id="MobiDB-lite"/>
    </source>
</evidence>
<keyword evidence="8" id="KW-0967">Endosome</keyword>
<keyword evidence="6 11" id="KW-0728">SH3 domain</keyword>
<feature type="region of interest" description="Disordered" evidence="12">
    <location>
        <begin position="395"/>
        <end position="416"/>
    </location>
</feature>
<feature type="compositionally biased region" description="Polar residues" evidence="12">
    <location>
        <begin position="602"/>
        <end position="615"/>
    </location>
</feature>
<dbReference type="SUPFAM" id="SSF48464">
    <property type="entry name" value="ENTH/VHS domain"/>
    <property type="match status" value="1"/>
</dbReference>
<dbReference type="Pfam" id="PF03127">
    <property type="entry name" value="GAT"/>
    <property type="match status" value="1"/>
</dbReference>
<feature type="compositionally biased region" description="Low complexity" evidence="12">
    <location>
        <begin position="210"/>
        <end position="226"/>
    </location>
</feature>
<dbReference type="SUPFAM" id="SSF89009">
    <property type="entry name" value="GAT-like domain"/>
    <property type="match status" value="1"/>
</dbReference>
<dbReference type="InterPro" id="IPR001452">
    <property type="entry name" value="SH3_domain"/>
</dbReference>
<dbReference type="GO" id="GO:0043130">
    <property type="term" value="F:ubiquitin binding"/>
    <property type="evidence" value="ECO:0007669"/>
    <property type="project" value="InterPro"/>
</dbReference>
<reference evidence="15 16" key="1">
    <citation type="submission" date="2016-07" db="EMBL/GenBank/DDBJ databases">
        <title>Pervasive Adenine N6-methylation of Active Genes in Fungi.</title>
        <authorList>
            <consortium name="DOE Joint Genome Institute"/>
            <person name="Mondo S.J."/>
            <person name="Dannebaum R.O."/>
            <person name="Kuo R.C."/>
            <person name="Labutti K."/>
            <person name="Haridas S."/>
            <person name="Kuo A."/>
            <person name="Salamov A."/>
            <person name="Ahrendt S.R."/>
            <person name="Lipzen A."/>
            <person name="Sullivan W."/>
            <person name="Andreopoulos W.B."/>
            <person name="Clum A."/>
            <person name="Lindquist E."/>
            <person name="Daum C."/>
            <person name="Ramamoorthy G.K."/>
            <person name="Gryganskyi A."/>
            <person name="Culley D."/>
            <person name="Magnuson J.K."/>
            <person name="James T.Y."/>
            <person name="O'Malley M.A."/>
            <person name="Stajich J.E."/>
            <person name="Spatafora J.W."/>
            <person name="Visel A."/>
            <person name="Grigoriev I.V."/>
        </authorList>
    </citation>
    <scope>NUCLEOTIDE SEQUENCE [LARGE SCALE GENOMIC DNA]</scope>
    <source>
        <strain evidence="15 16">NRRL 1336</strain>
    </source>
</reference>
<evidence type="ECO:0000256" key="6">
    <source>
        <dbReference type="ARBA" id="ARBA00022443"/>
    </source>
</evidence>
<dbReference type="PANTHER" id="PTHR45929">
    <property type="entry name" value="JAK PATHWAY SIGNAL TRANSDUCTION ADAPTOR MOLECULE"/>
    <property type="match status" value="1"/>
</dbReference>
<dbReference type="FunFam" id="2.30.30.40:FF:000072">
    <property type="entry name" value="Unconventional Myosin IB"/>
    <property type="match status" value="1"/>
</dbReference>
<dbReference type="GO" id="GO:0043328">
    <property type="term" value="P:protein transport to vacuole involved in ubiquitin-dependent protein catabolic process via the multivesicular body sorting pathway"/>
    <property type="evidence" value="ECO:0007669"/>
    <property type="project" value="TreeGrafter"/>
</dbReference>
<evidence type="ECO:0000256" key="1">
    <source>
        <dbReference type="ARBA" id="ARBA00002654"/>
    </source>
</evidence>
<dbReference type="PROSITE" id="PS50330">
    <property type="entry name" value="UIM"/>
    <property type="match status" value="1"/>
</dbReference>
<dbReference type="GO" id="GO:0010008">
    <property type="term" value="C:endosome membrane"/>
    <property type="evidence" value="ECO:0007669"/>
    <property type="project" value="UniProtKB-SubCell"/>
</dbReference>
<organism evidence="15 16">
    <name type="scientific">Absidia repens</name>
    <dbReference type="NCBI Taxonomy" id="90262"/>
    <lineage>
        <taxon>Eukaryota</taxon>
        <taxon>Fungi</taxon>
        <taxon>Fungi incertae sedis</taxon>
        <taxon>Mucoromycota</taxon>
        <taxon>Mucoromycotina</taxon>
        <taxon>Mucoromycetes</taxon>
        <taxon>Mucorales</taxon>
        <taxon>Cunninghamellaceae</taxon>
        <taxon>Absidia</taxon>
    </lineage>
</organism>
<dbReference type="Gene3D" id="1.25.40.90">
    <property type="match status" value="1"/>
</dbReference>
<dbReference type="Proteomes" id="UP000193560">
    <property type="component" value="Unassembled WGS sequence"/>
</dbReference>
<keyword evidence="16" id="KW-1185">Reference proteome</keyword>
<dbReference type="Pfam" id="PF00018">
    <property type="entry name" value="SH3_1"/>
    <property type="match status" value="1"/>
</dbReference>
<feature type="region of interest" description="Disordered" evidence="12">
    <location>
        <begin position="428"/>
        <end position="615"/>
    </location>
</feature>
<dbReference type="GO" id="GO:0033565">
    <property type="term" value="C:ESCRT-0 complex"/>
    <property type="evidence" value="ECO:0007669"/>
    <property type="project" value="TreeGrafter"/>
</dbReference>
<feature type="compositionally biased region" description="Low complexity" evidence="12">
    <location>
        <begin position="405"/>
        <end position="416"/>
    </location>
</feature>
<dbReference type="SMART" id="SM00288">
    <property type="entry name" value="VHS"/>
    <property type="match status" value="1"/>
</dbReference>
<feature type="compositionally biased region" description="Polar residues" evidence="12">
    <location>
        <begin position="532"/>
        <end position="544"/>
    </location>
</feature>
<keyword evidence="9" id="KW-0653">Protein transport</keyword>
<keyword evidence="7" id="KW-0813">Transport</keyword>
<dbReference type="STRING" id="90262.A0A1X2J040"/>
<evidence type="ECO:0000259" key="14">
    <source>
        <dbReference type="PROSITE" id="PS50179"/>
    </source>
</evidence>
<dbReference type="Gene3D" id="2.30.30.40">
    <property type="entry name" value="SH3 Domains"/>
    <property type="match status" value="1"/>
</dbReference>
<dbReference type="EMBL" id="MCGE01000001">
    <property type="protein sequence ID" value="ORZ25178.1"/>
    <property type="molecule type" value="Genomic_DNA"/>
</dbReference>